<dbReference type="AlphaFoldDB" id="A0AAQ3P5X7"/>
<evidence type="ECO:0000256" key="8">
    <source>
        <dbReference type="PIRSR" id="PIRSR601929-2"/>
    </source>
</evidence>
<dbReference type="GO" id="GO:0030145">
    <property type="term" value="F:manganese ion binding"/>
    <property type="evidence" value="ECO:0007669"/>
    <property type="project" value="InterPro"/>
</dbReference>
<dbReference type="GO" id="GO:0048046">
    <property type="term" value="C:apoplast"/>
    <property type="evidence" value="ECO:0007669"/>
    <property type="project" value="UniProtKB-SubCell"/>
</dbReference>
<dbReference type="PROSITE" id="PS00107">
    <property type="entry name" value="PROTEIN_KINASE_ATP"/>
    <property type="match status" value="1"/>
</dbReference>
<evidence type="ECO:0000313" key="12">
    <source>
        <dbReference type="Proteomes" id="UP001374535"/>
    </source>
</evidence>
<dbReference type="InterPro" id="IPR006045">
    <property type="entry name" value="Cupin_1"/>
</dbReference>
<dbReference type="GO" id="GO:0005524">
    <property type="term" value="F:ATP binding"/>
    <property type="evidence" value="ECO:0007669"/>
    <property type="project" value="UniProtKB-UniRule"/>
</dbReference>
<keyword evidence="5 8" id="KW-0479">Metal-binding</keyword>
<sequence length="315" mass="35076">MGNNAEEDLDNDVTLRGVQMESEQFMMMEDMVHDALMQREPCQASNSSNVEEALNEETQRFFNFLLEANMPLYEGASNSKLSMFNKLTNGVLCHPCDGEAWKHFGRVNPDFAIETLDRQLGKFVNWCPNIRYFKVTKPYGEDDAEPGDIFIFPKGLIHYQYNPQSVSATAISAFGKSANAGTVSILHSAFSTVIDDVILVKAFNTDTNTISAPEIAQPPLRICSHFLSNGSGLTLLALQEKAGKEHKSFEHDTISLRCFDFKELEKATANFSEDCLLGSGAFGNVYKGTFELEGTLAIKRAHFESFTSVDEFRNG</sequence>
<comment type="subcellular location">
    <subcellularLocation>
        <location evidence="1">Secreted</location>
        <location evidence="1">Extracellular space</location>
        <location evidence="1">Apoplast</location>
    </subcellularLocation>
</comment>
<evidence type="ECO:0000313" key="11">
    <source>
        <dbReference type="EMBL" id="WVZ22184.1"/>
    </source>
</evidence>
<evidence type="ECO:0000256" key="7">
    <source>
        <dbReference type="ARBA" id="ARBA00023211"/>
    </source>
</evidence>
<dbReference type="InterPro" id="IPR001929">
    <property type="entry name" value="Germin"/>
</dbReference>
<reference evidence="11 12" key="1">
    <citation type="journal article" date="2023" name="Life. Sci Alliance">
        <title>Evolutionary insights into 3D genome organization and epigenetic landscape of Vigna mungo.</title>
        <authorList>
            <person name="Junaid A."/>
            <person name="Singh B."/>
            <person name="Bhatia S."/>
        </authorList>
    </citation>
    <scope>NUCLEOTIDE SEQUENCE [LARGE SCALE GENOMIC DNA]</scope>
    <source>
        <strain evidence="11">Urdbean</strain>
    </source>
</reference>
<evidence type="ECO:0000256" key="9">
    <source>
        <dbReference type="PROSITE-ProRule" id="PRU10141"/>
    </source>
</evidence>
<comment type="similarity">
    <text evidence="2">Belongs to the germin family.</text>
</comment>
<evidence type="ECO:0000256" key="2">
    <source>
        <dbReference type="ARBA" id="ARBA00007456"/>
    </source>
</evidence>
<dbReference type="InterPro" id="IPR011051">
    <property type="entry name" value="RmlC_Cupin_sf"/>
</dbReference>
<feature type="binding site" evidence="8">
    <location>
        <position position="158"/>
    </location>
    <ligand>
        <name>Mn(2+)</name>
        <dbReference type="ChEBI" id="CHEBI:29035"/>
    </ligand>
</feature>
<organism evidence="11 12">
    <name type="scientific">Vigna mungo</name>
    <name type="common">Black gram</name>
    <name type="synonym">Phaseolus mungo</name>
    <dbReference type="NCBI Taxonomy" id="3915"/>
    <lineage>
        <taxon>Eukaryota</taxon>
        <taxon>Viridiplantae</taxon>
        <taxon>Streptophyta</taxon>
        <taxon>Embryophyta</taxon>
        <taxon>Tracheophyta</taxon>
        <taxon>Spermatophyta</taxon>
        <taxon>Magnoliopsida</taxon>
        <taxon>eudicotyledons</taxon>
        <taxon>Gunneridae</taxon>
        <taxon>Pentapetalae</taxon>
        <taxon>rosids</taxon>
        <taxon>fabids</taxon>
        <taxon>Fabales</taxon>
        <taxon>Fabaceae</taxon>
        <taxon>Papilionoideae</taxon>
        <taxon>50 kb inversion clade</taxon>
        <taxon>NPAAA clade</taxon>
        <taxon>indigoferoid/millettioid clade</taxon>
        <taxon>Phaseoleae</taxon>
        <taxon>Vigna</taxon>
    </lineage>
</organism>
<dbReference type="SUPFAM" id="SSF51182">
    <property type="entry name" value="RmlC-like cupins"/>
    <property type="match status" value="1"/>
</dbReference>
<dbReference type="InterPro" id="IPR017441">
    <property type="entry name" value="Protein_kinase_ATP_BS"/>
</dbReference>
<keyword evidence="7 8" id="KW-0464">Manganese</keyword>
<evidence type="ECO:0000256" key="6">
    <source>
        <dbReference type="ARBA" id="ARBA00023180"/>
    </source>
</evidence>
<evidence type="ECO:0000256" key="3">
    <source>
        <dbReference type="ARBA" id="ARBA00022523"/>
    </source>
</evidence>
<proteinExistence type="inferred from homology"/>
<keyword evidence="4" id="KW-0964">Secreted</keyword>
<feature type="binding site" evidence="9">
    <location>
        <position position="299"/>
    </location>
    <ligand>
        <name>ATP</name>
        <dbReference type="ChEBI" id="CHEBI:30616"/>
    </ligand>
</feature>
<keyword evidence="6" id="KW-0325">Glycoprotein</keyword>
<dbReference type="Gene3D" id="2.60.120.10">
    <property type="entry name" value="Jelly Rolls"/>
    <property type="match status" value="1"/>
</dbReference>
<evidence type="ECO:0000256" key="5">
    <source>
        <dbReference type="ARBA" id="ARBA00022723"/>
    </source>
</evidence>
<dbReference type="SUPFAM" id="SSF56112">
    <property type="entry name" value="Protein kinase-like (PK-like)"/>
    <property type="match status" value="1"/>
</dbReference>
<dbReference type="InterPro" id="IPR014710">
    <property type="entry name" value="RmlC-like_jellyroll"/>
</dbReference>
<dbReference type="Pfam" id="PF00190">
    <property type="entry name" value="Cupin_1"/>
    <property type="match status" value="1"/>
</dbReference>
<evidence type="ECO:0000256" key="4">
    <source>
        <dbReference type="ARBA" id="ARBA00022525"/>
    </source>
</evidence>
<dbReference type="EMBL" id="CP144700">
    <property type="protein sequence ID" value="WVZ22184.1"/>
    <property type="molecule type" value="Genomic_DNA"/>
</dbReference>
<evidence type="ECO:0000256" key="1">
    <source>
        <dbReference type="ARBA" id="ARBA00004271"/>
    </source>
</evidence>
<gene>
    <name evidence="11" type="ORF">V8G54_000728</name>
</gene>
<keyword evidence="9" id="KW-0547">Nucleotide-binding</keyword>
<feature type="domain" description="Cupin type-1" evidence="10">
    <location>
        <begin position="143"/>
        <end position="210"/>
    </location>
</feature>
<keyword evidence="3" id="KW-0052">Apoplast</keyword>
<keyword evidence="12" id="KW-1185">Reference proteome</keyword>
<dbReference type="PANTHER" id="PTHR31238">
    <property type="entry name" value="GERMIN-LIKE PROTEIN SUBFAMILY 3 MEMBER 3"/>
    <property type="match status" value="1"/>
</dbReference>
<keyword evidence="9" id="KW-0067">ATP-binding</keyword>
<protein>
    <recommendedName>
        <fullName evidence="10">Cupin type-1 domain-containing protein</fullName>
    </recommendedName>
</protein>
<evidence type="ECO:0000259" key="10">
    <source>
        <dbReference type="Pfam" id="PF00190"/>
    </source>
</evidence>
<dbReference type="Proteomes" id="UP001374535">
    <property type="component" value="Chromosome 1"/>
</dbReference>
<dbReference type="PRINTS" id="PR00325">
    <property type="entry name" value="GERMIN"/>
</dbReference>
<name>A0AAQ3P5X7_VIGMU</name>
<dbReference type="InterPro" id="IPR011009">
    <property type="entry name" value="Kinase-like_dom_sf"/>
</dbReference>
<accession>A0AAQ3P5X7</accession>
<dbReference type="Gene3D" id="3.30.200.20">
    <property type="entry name" value="Phosphorylase Kinase, domain 1"/>
    <property type="match status" value="1"/>
</dbReference>